<geneLocation type="plasmid" evidence="1">
    <name>unnamed1</name>
</geneLocation>
<name>A0A3G8GV38_9BURK</name>
<dbReference type="OrthoDB" id="8955010at2"/>
<evidence type="ECO:0000313" key="1">
    <source>
        <dbReference type="EMBL" id="AZG12118.1"/>
    </source>
</evidence>
<accession>A0A3G8GV38</accession>
<reference evidence="2" key="1">
    <citation type="submission" date="2018-11" db="EMBL/GenBank/DDBJ databases">
        <title>FDA dAtabase for Regulatory Grade micrObial Sequences (FDA-ARGOS): Supporting development and validation of Infectious Disease Dx tests.</title>
        <authorList>
            <person name="Goldberg B."/>
            <person name="Campos J."/>
            <person name="Tallon L."/>
            <person name="Sadzewicz L."/>
            <person name="Zhao X."/>
            <person name="Vavikolanu K."/>
            <person name="Mehta A."/>
            <person name="Aluvathingal J."/>
            <person name="Nadendla S."/>
            <person name="Geyer C."/>
            <person name="Nandy P."/>
            <person name="Yan Y."/>
            <person name="Sichtig H."/>
        </authorList>
    </citation>
    <scope>NUCLEOTIDE SEQUENCE [LARGE SCALE GENOMIC DNA]</scope>
    <source>
        <strain evidence="2">FDAARGOS_614</strain>
        <plasmid evidence="2">unnamed1</plasmid>
    </source>
</reference>
<dbReference type="Proteomes" id="UP000270411">
    <property type="component" value="Plasmid unnamed1"/>
</dbReference>
<dbReference type="RefSeq" id="WP_017510864.1">
    <property type="nucleotide sequence ID" value="NZ_CP033968.1"/>
</dbReference>
<evidence type="ECO:0000313" key="2">
    <source>
        <dbReference type="Proteomes" id="UP000270411"/>
    </source>
</evidence>
<dbReference type="EMBL" id="CP033968">
    <property type="protein sequence ID" value="AZG12118.1"/>
    <property type="molecule type" value="Genomic_DNA"/>
</dbReference>
<dbReference type="KEGG" id="cpau:EHF44_01185"/>
<protein>
    <submittedName>
        <fullName evidence="1">Uncharacterized protein</fullName>
    </submittedName>
</protein>
<organism evidence="1 2">
    <name type="scientific">Cupriavidus pauculus</name>
    <dbReference type="NCBI Taxonomy" id="82633"/>
    <lineage>
        <taxon>Bacteria</taxon>
        <taxon>Pseudomonadati</taxon>
        <taxon>Pseudomonadota</taxon>
        <taxon>Betaproteobacteria</taxon>
        <taxon>Burkholderiales</taxon>
        <taxon>Burkholderiaceae</taxon>
        <taxon>Cupriavidus</taxon>
    </lineage>
</organism>
<proteinExistence type="predicted"/>
<keyword evidence="1" id="KW-0614">Plasmid</keyword>
<dbReference type="AlphaFoldDB" id="A0A3G8GV38"/>
<sequence>MANTYSTSTGVLILDKVTPMIMALFGAFALDPITPGNGEVYIASTPEDEPHWGKVNDRVAALRSDLGVELPDDTSEGIAMELFALAEHFGINDPELFQLLDHHEFTEDEDADLQVLFDLAQWFDDGHGLKAIKFEGSWRCDKPQLFEFGGAGDFIGRHISVRSSSATAIVLGAELDAAIEIGNLDGVATRFVTQINGILAGLTDGAIADRVRVKLGRSLVDAYGKLEEGSPAWLRATFDTEHPDHPRSAWRSEVANDDTLLGYWEWVFHSIEGAAV</sequence>
<gene>
    <name evidence="1" type="ORF">EHF44_01185</name>
</gene>